<keyword evidence="1" id="KW-1133">Transmembrane helix</keyword>
<proteinExistence type="predicted"/>
<protein>
    <submittedName>
        <fullName evidence="2">Uncharacterized protein</fullName>
    </submittedName>
</protein>
<accession>A0A0F9WQQ5</accession>
<evidence type="ECO:0000256" key="1">
    <source>
        <dbReference type="SAM" id="Phobius"/>
    </source>
</evidence>
<dbReference type="EMBL" id="JPQZ01000026">
    <property type="protein sequence ID" value="KKO75268.1"/>
    <property type="molecule type" value="Genomic_DNA"/>
</dbReference>
<dbReference type="Proteomes" id="UP000034350">
    <property type="component" value="Unassembled WGS sequence"/>
</dbReference>
<evidence type="ECO:0000313" key="3">
    <source>
        <dbReference type="Proteomes" id="UP000034350"/>
    </source>
</evidence>
<keyword evidence="3" id="KW-1185">Reference proteome</keyword>
<gene>
    <name evidence="2" type="ORF">AAJ76_2600021468</name>
</gene>
<dbReference type="VEuPathDB" id="MicrosporidiaDB:AAJ76_2600021468"/>
<name>A0A0F9WQQ5_9MICR</name>
<dbReference type="VEuPathDB" id="MicrosporidiaDB:NCER_102054"/>
<dbReference type="GeneID" id="36319754"/>
<dbReference type="AlphaFoldDB" id="A0A0F9WQQ5"/>
<organism evidence="2 3">
    <name type="scientific">Vairimorpha ceranae</name>
    <dbReference type="NCBI Taxonomy" id="40302"/>
    <lineage>
        <taxon>Eukaryota</taxon>
        <taxon>Fungi</taxon>
        <taxon>Fungi incertae sedis</taxon>
        <taxon>Microsporidia</taxon>
        <taxon>Nosematidae</taxon>
        <taxon>Vairimorpha</taxon>
    </lineage>
</organism>
<reference evidence="2 3" key="1">
    <citation type="journal article" date="2015" name="Environ. Microbiol.">
        <title>Genome analyses suggest the presence of polyploidy and recent human-driven expansions in eight global populations of the honeybee pathogen Nosema ceranae.</title>
        <authorList>
            <person name="Pelin A."/>
            <person name="Selman M."/>
            <person name="Aris-Brosou S."/>
            <person name="Farinelli L."/>
            <person name="Corradi N."/>
        </authorList>
    </citation>
    <scope>NUCLEOTIDE SEQUENCE [LARGE SCALE GENOMIC DNA]</scope>
    <source>
        <strain evidence="2 3">PA08 1199</strain>
    </source>
</reference>
<sequence length="141" mass="16162">MFTIVFPFNFLAYTHEYTTISVPLDVEINNDGIRNPAGHFVQVEDNLITGIRMQPLPQHNDFSTDNRFENFIKKHSITLQIISFIILTFLAFYALILYNAVWYTYIQVLIIIALVFSIFNGLSFLSALKIFVSLISGESSD</sequence>
<keyword evidence="1" id="KW-0472">Membrane</keyword>
<comment type="caution">
    <text evidence="2">The sequence shown here is derived from an EMBL/GenBank/DDBJ whole genome shotgun (WGS) entry which is preliminary data.</text>
</comment>
<keyword evidence="1" id="KW-0812">Transmembrane</keyword>
<dbReference type="RefSeq" id="XP_024331010.1">
    <property type="nucleotide sequence ID" value="XM_024474826.1"/>
</dbReference>
<dbReference type="VEuPathDB" id="MicrosporidiaDB:G9O61_00g019430"/>
<feature type="transmembrane region" description="Helical" evidence="1">
    <location>
        <begin position="102"/>
        <end position="125"/>
    </location>
</feature>
<dbReference type="VEuPathDB" id="MicrosporidiaDB:G9O61_00g016410"/>
<evidence type="ECO:0000313" key="2">
    <source>
        <dbReference type="EMBL" id="KKO75268.1"/>
    </source>
</evidence>
<feature type="transmembrane region" description="Helical" evidence="1">
    <location>
        <begin position="77"/>
        <end position="96"/>
    </location>
</feature>